<dbReference type="CDD" id="cd03216">
    <property type="entry name" value="ABC_Carb_Monos_I"/>
    <property type="match status" value="1"/>
</dbReference>
<dbReference type="InterPro" id="IPR003439">
    <property type="entry name" value="ABC_transporter-like_ATP-bd"/>
</dbReference>
<gene>
    <name evidence="9" type="ORF">D4A81_11900</name>
</gene>
<dbReference type="InterPro" id="IPR017871">
    <property type="entry name" value="ABC_transporter-like_CS"/>
</dbReference>
<keyword evidence="7" id="KW-1278">Translocase</keyword>
<evidence type="ECO:0000256" key="2">
    <source>
        <dbReference type="ARBA" id="ARBA00022448"/>
    </source>
</evidence>
<dbReference type="GO" id="GO:0005886">
    <property type="term" value="C:plasma membrane"/>
    <property type="evidence" value="ECO:0007669"/>
    <property type="project" value="UniProtKB-SubCell"/>
</dbReference>
<dbReference type="FunFam" id="3.40.50.300:FF:000127">
    <property type="entry name" value="Ribose import ATP-binding protein RbsA"/>
    <property type="match status" value="1"/>
</dbReference>
<dbReference type="KEGG" id="lua:D4A81_11900"/>
<dbReference type="GO" id="GO:0005524">
    <property type="term" value="F:ATP binding"/>
    <property type="evidence" value="ECO:0007669"/>
    <property type="project" value="UniProtKB-KW"/>
</dbReference>
<keyword evidence="8" id="KW-0472">Membrane</keyword>
<accession>A0A385Q5W0</accession>
<dbReference type="PANTHER" id="PTHR43790:SF4">
    <property type="entry name" value="GUANOSINE IMPORT ATP-BINDING PROTEIN NUPO"/>
    <property type="match status" value="1"/>
</dbReference>
<keyword evidence="3" id="KW-1003">Cell membrane</keyword>
<dbReference type="AlphaFoldDB" id="A0A385Q5W0"/>
<evidence type="ECO:0000256" key="8">
    <source>
        <dbReference type="ARBA" id="ARBA00023136"/>
    </source>
</evidence>
<evidence type="ECO:0000256" key="4">
    <source>
        <dbReference type="ARBA" id="ARBA00022737"/>
    </source>
</evidence>
<comment type="subcellular location">
    <subcellularLocation>
        <location evidence="1">Cell membrane</location>
        <topology evidence="1">Peripheral membrane protein</topology>
    </subcellularLocation>
</comment>
<dbReference type="RefSeq" id="WP_111525834.1">
    <property type="nucleotide sequence ID" value="NZ_CP032364.1"/>
</dbReference>
<reference evidence="9 10" key="1">
    <citation type="submission" date="2018-09" db="EMBL/GenBank/DDBJ databases">
        <title>Genome sequencing of Lachnoanaerobaculum umeaense DSM 23576.</title>
        <authorList>
            <person name="Kook J.-K."/>
            <person name="Park S.-N."/>
            <person name="Lim Y.K."/>
        </authorList>
    </citation>
    <scope>NUCLEOTIDE SEQUENCE [LARGE SCALE GENOMIC DNA]</scope>
    <source>
        <strain evidence="10">DSM 23576 \ CCUG 58757</strain>
    </source>
</reference>
<dbReference type="InterPro" id="IPR027417">
    <property type="entry name" value="P-loop_NTPase"/>
</dbReference>
<evidence type="ECO:0000313" key="10">
    <source>
        <dbReference type="Proteomes" id="UP000265562"/>
    </source>
</evidence>
<dbReference type="Gene3D" id="3.40.50.300">
    <property type="entry name" value="P-loop containing nucleotide triphosphate hydrolases"/>
    <property type="match status" value="2"/>
</dbReference>
<dbReference type="Pfam" id="PF00005">
    <property type="entry name" value="ABC_tran"/>
    <property type="match status" value="2"/>
</dbReference>
<dbReference type="InterPro" id="IPR003593">
    <property type="entry name" value="AAA+_ATPase"/>
</dbReference>
<dbReference type="OrthoDB" id="9771863at2"/>
<dbReference type="PROSITE" id="PS00211">
    <property type="entry name" value="ABC_TRANSPORTER_1"/>
    <property type="match status" value="2"/>
</dbReference>
<evidence type="ECO:0000256" key="7">
    <source>
        <dbReference type="ARBA" id="ARBA00022967"/>
    </source>
</evidence>
<dbReference type="InterPro" id="IPR050107">
    <property type="entry name" value="ABC_carbohydrate_import_ATPase"/>
</dbReference>
<dbReference type="Proteomes" id="UP000265562">
    <property type="component" value="Chromosome"/>
</dbReference>
<dbReference type="GO" id="GO:0016887">
    <property type="term" value="F:ATP hydrolysis activity"/>
    <property type="evidence" value="ECO:0007669"/>
    <property type="project" value="InterPro"/>
</dbReference>
<dbReference type="PANTHER" id="PTHR43790">
    <property type="entry name" value="CARBOHYDRATE TRANSPORT ATP-BINDING PROTEIN MG119-RELATED"/>
    <property type="match status" value="1"/>
</dbReference>
<keyword evidence="5" id="KW-0547">Nucleotide-binding</keyword>
<proteinExistence type="predicted"/>
<sequence length="509" mass="56212">MSVFLQMEHISKRFGNFYANRDISLTVNKGEVLTLLGENGAGKSTLMNILIGLYQPTEGKIFINGNEVKIDSPSQAVKQGIGMVHQHFMLVEAMTVFENIILGDKNSKGIFIDKAARKKEILELSIRYGLNVQLDAFVKDISVGEQQRVEILKALYHGAKLLILDEPTATLTDIETEGLFKIIESLINEDKSVIFISHKMREVLRISTRIAILRLGELVGTLDIDGADGQSLANLMIGKELHETKYDKKISEGDEVLKLSHVKYHPNMKHNGLNDVSMTIKRGEIVGIAGVDGNGQTQLAQMVTGVIAPEEGDIYVDNSKVGRYDPEYFILHGVAHVPEDRNLQGLIGDMSIADNLVLKNIESERFSKGKGALLKKKTIIDYGESAARKYDIRCTSVDQDVRSLSGGNQQKVILARELESSPEVLVVVHPTRGLDIGATNFVHERIIEARDNGVGIILISADLDEILKMSDRILVMFEGQIMGEFSGNNPSVEKISMAMTGNNEVNNNE</sequence>
<dbReference type="PROSITE" id="PS50893">
    <property type="entry name" value="ABC_TRANSPORTER_2"/>
    <property type="match status" value="2"/>
</dbReference>
<protein>
    <submittedName>
        <fullName evidence="9">ABC transporter ATP-binding protein</fullName>
    </submittedName>
</protein>
<dbReference type="SMART" id="SM00382">
    <property type="entry name" value="AAA"/>
    <property type="match status" value="2"/>
</dbReference>
<keyword evidence="6 9" id="KW-0067">ATP-binding</keyword>
<evidence type="ECO:0000313" key="9">
    <source>
        <dbReference type="EMBL" id="AYB00564.1"/>
    </source>
</evidence>
<keyword evidence="10" id="KW-1185">Reference proteome</keyword>
<dbReference type="SUPFAM" id="SSF52540">
    <property type="entry name" value="P-loop containing nucleoside triphosphate hydrolases"/>
    <property type="match status" value="2"/>
</dbReference>
<evidence type="ECO:0000256" key="1">
    <source>
        <dbReference type="ARBA" id="ARBA00004202"/>
    </source>
</evidence>
<keyword evidence="2" id="KW-0813">Transport</keyword>
<dbReference type="CDD" id="cd03215">
    <property type="entry name" value="ABC_Carb_Monos_II"/>
    <property type="match status" value="1"/>
</dbReference>
<keyword evidence="4" id="KW-0677">Repeat</keyword>
<evidence type="ECO:0000256" key="3">
    <source>
        <dbReference type="ARBA" id="ARBA00022475"/>
    </source>
</evidence>
<evidence type="ECO:0000256" key="6">
    <source>
        <dbReference type="ARBA" id="ARBA00022840"/>
    </source>
</evidence>
<evidence type="ECO:0000256" key="5">
    <source>
        <dbReference type="ARBA" id="ARBA00022741"/>
    </source>
</evidence>
<name>A0A385Q5W0_9FIRM</name>
<organism evidence="9 10">
    <name type="scientific">Lachnoanaerobaculum umeaense</name>
    <dbReference type="NCBI Taxonomy" id="617123"/>
    <lineage>
        <taxon>Bacteria</taxon>
        <taxon>Bacillati</taxon>
        <taxon>Bacillota</taxon>
        <taxon>Clostridia</taxon>
        <taxon>Lachnospirales</taxon>
        <taxon>Lachnospiraceae</taxon>
        <taxon>Lachnoanaerobaculum</taxon>
    </lineage>
</organism>
<dbReference type="EMBL" id="CP032364">
    <property type="protein sequence ID" value="AYB00564.1"/>
    <property type="molecule type" value="Genomic_DNA"/>
</dbReference>